<evidence type="ECO:0000313" key="6">
    <source>
        <dbReference type="EMBL" id="MDV6228751.1"/>
    </source>
</evidence>
<organism evidence="6 7">
    <name type="scientific">Nitratireductor aquimarinus</name>
    <dbReference type="NCBI Taxonomy" id="889300"/>
    <lineage>
        <taxon>Bacteria</taxon>
        <taxon>Pseudomonadati</taxon>
        <taxon>Pseudomonadota</taxon>
        <taxon>Alphaproteobacteria</taxon>
        <taxon>Hyphomicrobiales</taxon>
        <taxon>Phyllobacteriaceae</taxon>
        <taxon>Nitratireductor</taxon>
    </lineage>
</organism>
<dbReference type="InterPro" id="IPR000281">
    <property type="entry name" value="HTH_RpiR"/>
</dbReference>
<dbReference type="PANTHER" id="PTHR30514">
    <property type="entry name" value="GLUCOKINASE"/>
    <property type="match status" value="1"/>
</dbReference>
<accession>A0ABU4AR85</accession>
<keyword evidence="3" id="KW-0804">Transcription</keyword>
<evidence type="ECO:0000256" key="3">
    <source>
        <dbReference type="ARBA" id="ARBA00023163"/>
    </source>
</evidence>
<dbReference type="SUPFAM" id="SSF53697">
    <property type="entry name" value="SIS domain"/>
    <property type="match status" value="1"/>
</dbReference>
<reference evidence="6 7" key="1">
    <citation type="submission" date="2023-10" db="EMBL/GenBank/DDBJ databases">
        <authorList>
            <person name="Venkata Ramana C."/>
            <person name="Sasikala C."/>
            <person name="Dhurka M."/>
        </authorList>
    </citation>
    <scope>NUCLEOTIDE SEQUENCE [LARGE SCALE GENOMIC DNA]</scope>
    <source>
        <strain evidence="6 7">KCTC 32151</strain>
    </source>
</reference>
<name>A0ABU4AR85_9HYPH</name>
<evidence type="ECO:0000259" key="4">
    <source>
        <dbReference type="PROSITE" id="PS51071"/>
    </source>
</evidence>
<evidence type="ECO:0000259" key="5">
    <source>
        <dbReference type="PROSITE" id="PS51464"/>
    </source>
</evidence>
<dbReference type="PROSITE" id="PS51464">
    <property type="entry name" value="SIS"/>
    <property type="match status" value="1"/>
</dbReference>
<dbReference type="PANTHER" id="PTHR30514:SF17">
    <property type="entry name" value="HTH-TYPE TRANSCRIPTIONAL REGULATOR MURR"/>
    <property type="match status" value="1"/>
</dbReference>
<dbReference type="EMBL" id="JAWLIP010000012">
    <property type="protein sequence ID" value="MDV6228751.1"/>
    <property type="molecule type" value="Genomic_DNA"/>
</dbReference>
<dbReference type="SUPFAM" id="SSF46689">
    <property type="entry name" value="Homeodomain-like"/>
    <property type="match status" value="1"/>
</dbReference>
<proteinExistence type="predicted"/>
<dbReference type="InterPro" id="IPR001347">
    <property type="entry name" value="SIS_dom"/>
</dbReference>
<dbReference type="PROSITE" id="PS51071">
    <property type="entry name" value="HTH_RPIR"/>
    <property type="match status" value="1"/>
</dbReference>
<dbReference type="Pfam" id="PF01418">
    <property type="entry name" value="HTH_6"/>
    <property type="match status" value="1"/>
</dbReference>
<keyword evidence="2" id="KW-0238">DNA-binding</keyword>
<sequence length="286" mass="31176">MSVLKIIDAQLETMAPADRQIGQFIIDNPDRVLRLSSAALAEETGRSQSSVVKFSQKLGFSGYQDLKLAVSKAKAQEWQVPPGMIHSTIEMGDSHATISQKLISSKLLSMQQTLAANHEPEIVRALDALDSARRIHIAGVGASSLVARDFSYKLQKLGRNALHDSDSHVQMANVSTLREEDVLFALSYSGTSIETVRIAELAKARGATVISVTGLQQNPLMRAADIRLHTVADEERVRSSAITSRDAQLTLMDFLFILILQRQPDAADYVHNSEASVSALKMPAAK</sequence>
<dbReference type="InterPro" id="IPR047640">
    <property type="entry name" value="RpiR-like"/>
</dbReference>
<dbReference type="InterPro" id="IPR035472">
    <property type="entry name" value="RpiR-like_SIS"/>
</dbReference>
<evidence type="ECO:0000256" key="2">
    <source>
        <dbReference type="ARBA" id="ARBA00023125"/>
    </source>
</evidence>
<dbReference type="Gene3D" id="1.10.10.10">
    <property type="entry name" value="Winged helix-like DNA-binding domain superfamily/Winged helix DNA-binding domain"/>
    <property type="match status" value="1"/>
</dbReference>
<dbReference type="CDD" id="cd05013">
    <property type="entry name" value="SIS_RpiR"/>
    <property type="match status" value="1"/>
</dbReference>
<dbReference type="Gene3D" id="3.40.50.10490">
    <property type="entry name" value="Glucose-6-phosphate isomerase like protein, domain 1"/>
    <property type="match status" value="1"/>
</dbReference>
<evidence type="ECO:0000313" key="7">
    <source>
        <dbReference type="Proteomes" id="UP001185659"/>
    </source>
</evidence>
<protein>
    <submittedName>
        <fullName evidence="6">MurR/RpiR family transcriptional regulator</fullName>
    </submittedName>
</protein>
<keyword evidence="1" id="KW-0805">Transcription regulation</keyword>
<dbReference type="Pfam" id="PF01380">
    <property type="entry name" value="SIS"/>
    <property type="match status" value="1"/>
</dbReference>
<feature type="domain" description="SIS" evidence="5">
    <location>
        <begin position="125"/>
        <end position="265"/>
    </location>
</feature>
<dbReference type="InterPro" id="IPR046348">
    <property type="entry name" value="SIS_dom_sf"/>
</dbReference>
<evidence type="ECO:0000256" key="1">
    <source>
        <dbReference type="ARBA" id="ARBA00023015"/>
    </source>
</evidence>
<gene>
    <name evidence="6" type="ORF">R2G56_20885</name>
</gene>
<dbReference type="RefSeq" id="WP_113153766.1">
    <property type="nucleotide sequence ID" value="NZ_JAWLIP010000012.1"/>
</dbReference>
<dbReference type="InterPro" id="IPR009057">
    <property type="entry name" value="Homeodomain-like_sf"/>
</dbReference>
<dbReference type="Proteomes" id="UP001185659">
    <property type="component" value="Unassembled WGS sequence"/>
</dbReference>
<comment type="caution">
    <text evidence="6">The sequence shown here is derived from an EMBL/GenBank/DDBJ whole genome shotgun (WGS) entry which is preliminary data.</text>
</comment>
<dbReference type="InterPro" id="IPR036388">
    <property type="entry name" value="WH-like_DNA-bd_sf"/>
</dbReference>
<keyword evidence="7" id="KW-1185">Reference proteome</keyword>
<feature type="domain" description="HTH rpiR-type" evidence="4">
    <location>
        <begin position="1"/>
        <end position="77"/>
    </location>
</feature>